<dbReference type="PROSITE" id="PS50004">
    <property type="entry name" value="C2"/>
    <property type="match status" value="1"/>
</dbReference>
<evidence type="ECO:0000313" key="4">
    <source>
        <dbReference type="Proteomes" id="UP000516437"/>
    </source>
</evidence>
<dbReference type="AlphaFoldDB" id="A0A6A1VMH8"/>
<dbReference type="InterPro" id="IPR044750">
    <property type="entry name" value="C2_SRC2/BAP"/>
</dbReference>
<dbReference type="SMART" id="SM00239">
    <property type="entry name" value="C2"/>
    <property type="match status" value="1"/>
</dbReference>
<dbReference type="InterPro" id="IPR000008">
    <property type="entry name" value="C2_dom"/>
</dbReference>
<keyword evidence="4" id="KW-1185">Reference proteome</keyword>
<accession>A0A6A1VMH8</accession>
<evidence type="ECO:0000259" key="2">
    <source>
        <dbReference type="PROSITE" id="PS50004"/>
    </source>
</evidence>
<dbReference type="Proteomes" id="UP000516437">
    <property type="component" value="Chromosome 5"/>
</dbReference>
<dbReference type="Gene3D" id="2.60.40.150">
    <property type="entry name" value="C2 domain"/>
    <property type="match status" value="1"/>
</dbReference>
<feature type="domain" description="C2" evidence="2">
    <location>
        <begin position="22"/>
        <end position="156"/>
    </location>
</feature>
<feature type="region of interest" description="Disordered" evidence="1">
    <location>
        <begin position="256"/>
        <end position="286"/>
    </location>
</feature>
<feature type="compositionally biased region" description="Pro residues" evidence="1">
    <location>
        <begin position="256"/>
        <end position="279"/>
    </location>
</feature>
<dbReference type="OrthoDB" id="270970at2759"/>
<reference evidence="3 4" key="1">
    <citation type="journal article" date="2019" name="Plant Biotechnol. J.">
        <title>The red bayberry genome and genetic basis of sex determination.</title>
        <authorList>
            <person name="Jia H.M."/>
            <person name="Jia H.J."/>
            <person name="Cai Q.L."/>
            <person name="Wang Y."/>
            <person name="Zhao H.B."/>
            <person name="Yang W.F."/>
            <person name="Wang G.Y."/>
            <person name="Li Y.H."/>
            <person name="Zhan D.L."/>
            <person name="Shen Y.T."/>
            <person name="Niu Q.F."/>
            <person name="Chang L."/>
            <person name="Qiu J."/>
            <person name="Zhao L."/>
            <person name="Xie H.B."/>
            <person name="Fu W.Y."/>
            <person name="Jin J."/>
            <person name="Li X.W."/>
            <person name="Jiao Y."/>
            <person name="Zhou C.C."/>
            <person name="Tu T."/>
            <person name="Chai C.Y."/>
            <person name="Gao J.L."/>
            <person name="Fan L.J."/>
            <person name="van de Weg E."/>
            <person name="Wang J.Y."/>
            <person name="Gao Z.S."/>
        </authorList>
    </citation>
    <scope>NUCLEOTIDE SEQUENCE [LARGE SCALE GENOMIC DNA]</scope>
    <source>
        <tissue evidence="3">Leaves</tissue>
    </source>
</reference>
<dbReference type="PRINTS" id="PR01217">
    <property type="entry name" value="PRICHEXTENSN"/>
</dbReference>
<name>A0A6A1VMH8_9ROSI</name>
<dbReference type="PANTHER" id="PTHR32246:SF173">
    <property type="entry name" value="C2 DOMAIN-CONTAINING PROTEIN"/>
    <property type="match status" value="1"/>
</dbReference>
<evidence type="ECO:0000313" key="3">
    <source>
        <dbReference type="EMBL" id="KAB1214014.1"/>
    </source>
</evidence>
<dbReference type="EMBL" id="RXIC02000023">
    <property type="protein sequence ID" value="KAB1214014.1"/>
    <property type="molecule type" value="Genomic_DNA"/>
</dbReference>
<evidence type="ECO:0000256" key="1">
    <source>
        <dbReference type="SAM" id="MobiDB-lite"/>
    </source>
</evidence>
<protein>
    <recommendedName>
        <fullName evidence="2">C2 domain-containing protein</fullName>
    </recommendedName>
</protein>
<dbReference type="CDD" id="cd04051">
    <property type="entry name" value="C2_SRC2_like"/>
    <property type="match status" value="1"/>
</dbReference>
<dbReference type="GO" id="GO:0006952">
    <property type="term" value="P:defense response"/>
    <property type="evidence" value="ECO:0007669"/>
    <property type="project" value="InterPro"/>
</dbReference>
<gene>
    <name evidence="3" type="ORF">CJ030_MR5G017277</name>
</gene>
<dbReference type="InterPro" id="IPR035892">
    <property type="entry name" value="C2_domain_sf"/>
</dbReference>
<proteinExistence type="predicted"/>
<comment type="caution">
    <text evidence="3">The sequence shown here is derived from an EMBL/GenBank/DDBJ whole genome shotgun (WGS) entry which is preliminary data.</text>
</comment>
<organism evidence="3 4">
    <name type="scientific">Morella rubra</name>
    <name type="common">Chinese bayberry</name>
    <dbReference type="NCBI Taxonomy" id="262757"/>
    <lineage>
        <taxon>Eukaryota</taxon>
        <taxon>Viridiplantae</taxon>
        <taxon>Streptophyta</taxon>
        <taxon>Embryophyta</taxon>
        <taxon>Tracheophyta</taxon>
        <taxon>Spermatophyta</taxon>
        <taxon>Magnoliopsida</taxon>
        <taxon>eudicotyledons</taxon>
        <taxon>Gunneridae</taxon>
        <taxon>Pentapetalae</taxon>
        <taxon>rosids</taxon>
        <taxon>fabids</taxon>
        <taxon>Fagales</taxon>
        <taxon>Myricaceae</taxon>
        <taxon>Morella</taxon>
    </lineage>
</organism>
<dbReference type="PANTHER" id="PTHR32246">
    <property type="entry name" value="INGRESSION PROTEIN FIC1"/>
    <property type="match status" value="1"/>
</dbReference>
<dbReference type="SUPFAM" id="SSF49562">
    <property type="entry name" value="C2 domain (Calcium/lipid-binding domain, CaLB)"/>
    <property type="match status" value="1"/>
</dbReference>
<dbReference type="Pfam" id="PF00168">
    <property type="entry name" value="C2"/>
    <property type="match status" value="1"/>
</dbReference>
<sequence>MVTSLAVDVSVILSPYASRLRPPGTLIPPSRSLPLSRQLAQICDMEYRTLEVTVLSAKDLQDVNLFSKMDVYVVVSLSGNSQHKLQAKTNVDREGGKNPSWNFPMKFTINEFTVRQNRLTLEFKLRCDRSLGDKDIGNVCVPVQELLDSTGDGKSMQFVRYQVTKPSGKPKGELYFSYKFSENVSSSEPLWQKTQAYEPVTAYPSAPVVEPSAPPYDGLYPIPDPPPPAGYSYAPPPPPPPYQPYAYWYPPPPPPPGYGYPPPPPTPPGYGYPPPPGYAYPPVQQPRKQNKFGMGLGAGVVGGLLGGLLLGDLGGC</sequence>